<dbReference type="CDD" id="cd01948">
    <property type="entry name" value="EAL"/>
    <property type="match status" value="1"/>
</dbReference>
<dbReference type="SUPFAM" id="SSF55785">
    <property type="entry name" value="PYP-like sensor domain (PAS domain)"/>
    <property type="match status" value="2"/>
</dbReference>
<dbReference type="RefSeq" id="WP_307343446.1">
    <property type="nucleotide sequence ID" value="NZ_JAUSUD010000015.1"/>
</dbReference>
<dbReference type="NCBIfam" id="TIGR00254">
    <property type="entry name" value="GGDEF"/>
    <property type="match status" value="1"/>
</dbReference>
<dbReference type="SMART" id="SM00086">
    <property type="entry name" value="PAC"/>
    <property type="match status" value="2"/>
</dbReference>
<sequence>MNDRNDINQLKEKIDNLETIINESPDIIVMKDGEGKYIFANNHALKLYKLNKDSYIGKTDEELSLVSPIFKQVYKAYMESDRQASAYGQSIKTDEVVNEQGHIYEVVKIPLFYDDGSRKALIVMSRDVTERVQSKRDLAESEERYRLILENTTDLIFVFDKNGRITFASPSVEKVIGIDKNRLLGNTRYEGMHPDDIDEGRKVLQEVFQEGKGKSTLFRFISAKKETIWVETNLEPVFIEGEVTSVVAVSRDVTEKKRLEDELKHMAFHDILTGVPNRRAFLDKLQEAITSTKNDKFALLLLDVDRFKWVNDTFGHGVGDNLLIQFVRRITKCLRKNDVIARLGGDEFVVLLPHISHENEAELIATRILDSLQNKWEINEHEFVTTSSIGISIFPDTSRDASALMKCADMTLYKAKQTGRNNFQFYQDPSSDLTDKVMVQDLEKAIINNELFLVYQPKYNLATKELNSVEALIRWQHPTRGLISPLEFIHLAEDNNLIIPITMWVLEKVCIQLKDWCVKGYKKVPISVNISAKHLEKGTLVEDVKKIINSTNTNPECLMLEITESVMISNPSLAIETIHELKELGMKIAIDDFGTGFSSLSYLLKLPVDILKLDKSFIGELSDRKNMSFVDAIVKLAHNLDLSVVAEGIETEQQHQILNQYGCDFGQGYFYSKPLISNQLVKSFLENDELMKFIK</sequence>
<dbReference type="SMART" id="SM00091">
    <property type="entry name" value="PAS"/>
    <property type="match status" value="2"/>
</dbReference>
<dbReference type="PROSITE" id="PS50887">
    <property type="entry name" value="GGDEF"/>
    <property type="match status" value="1"/>
</dbReference>
<dbReference type="Gene3D" id="3.30.450.20">
    <property type="entry name" value="PAS domain"/>
    <property type="match status" value="2"/>
</dbReference>
<feature type="domain" description="GGDEF" evidence="4">
    <location>
        <begin position="295"/>
        <end position="428"/>
    </location>
</feature>
<dbReference type="EMBL" id="JAUSUD010000015">
    <property type="protein sequence ID" value="MDQ0231830.1"/>
    <property type="molecule type" value="Genomic_DNA"/>
</dbReference>
<dbReference type="PANTHER" id="PTHR44757">
    <property type="entry name" value="DIGUANYLATE CYCLASE DGCP"/>
    <property type="match status" value="1"/>
</dbReference>
<dbReference type="SMART" id="SM00052">
    <property type="entry name" value="EAL"/>
    <property type="match status" value="1"/>
</dbReference>
<dbReference type="Pfam" id="PF00989">
    <property type="entry name" value="PAS"/>
    <property type="match status" value="1"/>
</dbReference>
<organism evidence="5 6">
    <name type="scientific">Metabacillus malikii</name>
    <dbReference type="NCBI Taxonomy" id="1504265"/>
    <lineage>
        <taxon>Bacteria</taxon>
        <taxon>Bacillati</taxon>
        <taxon>Bacillota</taxon>
        <taxon>Bacilli</taxon>
        <taxon>Bacillales</taxon>
        <taxon>Bacillaceae</taxon>
        <taxon>Metabacillus</taxon>
    </lineage>
</organism>
<dbReference type="Gene3D" id="3.20.20.450">
    <property type="entry name" value="EAL domain"/>
    <property type="match status" value="1"/>
</dbReference>
<dbReference type="CDD" id="cd00130">
    <property type="entry name" value="PAS"/>
    <property type="match status" value="1"/>
</dbReference>
<comment type="caution">
    <text evidence="5">The sequence shown here is derived from an EMBL/GenBank/DDBJ whole genome shotgun (WGS) entry which is preliminary data.</text>
</comment>
<dbReference type="Pfam" id="PF00990">
    <property type="entry name" value="GGDEF"/>
    <property type="match status" value="1"/>
</dbReference>
<dbReference type="SMART" id="SM00267">
    <property type="entry name" value="GGDEF"/>
    <property type="match status" value="1"/>
</dbReference>
<dbReference type="Pfam" id="PF00563">
    <property type="entry name" value="EAL"/>
    <property type="match status" value="1"/>
</dbReference>
<dbReference type="SUPFAM" id="SSF55073">
    <property type="entry name" value="Nucleotide cyclase"/>
    <property type="match status" value="1"/>
</dbReference>
<dbReference type="PANTHER" id="PTHR44757:SF2">
    <property type="entry name" value="BIOFILM ARCHITECTURE MAINTENANCE PROTEIN MBAA"/>
    <property type="match status" value="1"/>
</dbReference>
<dbReference type="SUPFAM" id="SSF141868">
    <property type="entry name" value="EAL domain-like"/>
    <property type="match status" value="1"/>
</dbReference>
<feature type="domain" description="PAS" evidence="1">
    <location>
        <begin position="13"/>
        <end position="68"/>
    </location>
</feature>
<dbReference type="Proteomes" id="UP001234495">
    <property type="component" value="Unassembled WGS sequence"/>
</dbReference>
<dbReference type="InterPro" id="IPR001633">
    <property type="entry name" value="EAL_dom"/>
</dbReference>
<name>A0ABT9ZKT5_9BACI</name>
<dbReference type="Gene3D" id="3.30.70.270">
    <property type="match status" value="1"/>
</dbReference>
<evidence type="ECO:0000313" key="5">
    <source>
        <dbReference type="EMBL" id="MDQ0231830.1"/>
    </source>
</evidence>
<dbReference type="PROSITE" id="PS50883">
    <property type="entry name" value="EAL"/>
    <property type="match status" value="1"/>
</dbReference>
<feature type="domain" description="PAS" evidence="1">
    <location>
        <begin position="141"/>
        <end position="211"/>
    </location>
</feature>
<evidence type="ECO:0000259" key="4">
    <source>
        <dbReference type="PROSITE" id="PS50887"/>
    </source>
</evidence>
<evidence type="ECO:0000259" key="1">
    <source>
        <dbReference type="PROSITE" id="PS50112"/>
    </source>
</evidence>
<proteinExistence type="predicted"/>
<dbReference type="InterPro" id="IPR001610">
    <property type="entry name" value="PAC"/>
</dbReference>
<dbReference type="InterPro" id="IPR000700">
    <property type="entry name" value="PAS-assoc_C"/>
</dbReference>
<dbReference type="InterPro" id="IPR035919">
    <property type="entry name" value="EAL_sf"/>
</dbReference>
<feature type="domain" description="PAC" evidence="2">
    <location>
        <begin position="214"/>
        <end position="265"/>
    </location>
</feature>
<reference evidence="5 6" key="1">
    <citation type="submission" date="2023-07" db="EMBL/GenBank/DDBJ databases">
        <title>Genomic Encyclopedia of Type Strains, Phase IV (KMG-IV): sequencing the most valuable type-strain genomes for metagenomic binning, comparative biology and taxonomic classification.</title>
        <authorList>
            <person name="Goeker M."/>
        </authorList>
    </citation>
    <scope>NUCLEOTIDE SEQUENCE [LARGE SCALE GENOMIC DNA]</scope>
    <source>
        <strain evidence="5 6">DSM 29005</strain>
    </source>
</reference>
<dbReference type="InterPro" id="IPR029787">
    <property type="entry name" value="Nucleotide_cyclase"/>
</dbReference>
<dbReference type="NCBIfam" id="TIGR00229">
    <property type="entry name" value="sensory_box"/>
    <property type="match status" value="2"/>
</dbReference>
<gene>
    <name evidence="5" type="ORF">J2S19_003115</name>
</gene>
<dbReference type="InterPro" id="IPR035965">
    <property type="entry name" value="PAS-like_dom_sf"/>
</dbReference>
<dbReference type="CDD" id="cd01949">
    <property type="entry name" value="GGDEF"/>
    <property type="match status" value="1"/>
</dbReference>
<evidence type="ECO:0000259" key="3">
    <source>
        <dbReference type="PROSITE" id="PS50883"/>
    </source>
</evidence>
<dbReference type="InterPro" id="IPR013656">
    <property type="entry name" value="PAS_4"/>
</dbReference>
<dbReference type="Pfam" id="PF08448">
    <property type="entry name" value="PAS_4"/>
    <property type="match status" value="1"/>
</dbReference>
<accession>A0ABT9ZKT5</accession>
<dbReference type="InterPro" id="IPR043128">
    <property type="entry name" value="Rev_trsase/Diguanyl_cyclase"/>
</dbReference>
<dbReference type="InterPro" id="IPR000160">
    <property type="entry name" value="GGDEF_dom"/>
</dbReference>
<dbReference type="InterPro" id="IPR000014">
    <property type="entry name" value="PAS"/>
</dbReference>
<dbReference type="InterPro" id="IPR013767">
    <property type="entry name" value="PAS_fold"/>
</dbReference>
<evidence type="ECO:0000313" key="6">
    <source>
        <dbReference type="Proteomes" id="UP001234495"/>
    </source>
</evidence>
<keyword evidence="6" id="KW-1185">Reference proteome</keyword>
<dbReference type="PROSITE" id="PS50113">
    <property type="entry name" value="PAC"/>
    <property type="match status" value="1"/>
</dbReference>
<feature type="domain" description="EAL" evidence="3">
    <location>
        <begin position="435"/>
        <end position="688"/>
    </location>
</feature>
<protein>
    <submittedName>
        <fullName evidence="5">Diguanylate cyclase (GGDEF)-like protein/PAS domain S-box-containing protein</fullName>
    </submittedName>
</protein>
<evidence type="ECO:0000259" key="2">
    <source>
        <dbReference type="PROSITE" id="PS50113"/>
    </source>
</evidence>
<dbReference type="PROSITE" id="PS50112">
    <property type="entry name" value="PAS"/>
    <property type="match status" value="2"/>
</dbReference>
<dbReference type="InterPro" id="IPR052155">
    <property type="entry name" value="Biofilm_reg_signaling"/>
</dbReference>